<dbReference type="InParanoid" id="D8QZX6"/>
<keyword evidence="3 4" id="KW-0964">Secreted</keyword>
<gene>
    <name evidence="5" type="ORF">SELMODRAFT_6132</name>
    <name evidence="6" type="ORF">SELMODRAFT_6134</name>
</gene>
<protein>
    <recommendedName>
        <fullName evidence="4">Dirigent protein</fullName>
    </recommendedName>
</protein>
<dbReference type="Gramene" id="EFJ05798">
    <property type="protein sequence ID" value="EFJ05798"/>
    <property type="gene ID" value="SELMODRAFT_6132"/>
</dbReference>
<comment type="subunit">
    <text evidence="2 4">Homodimer.</text>
</comment>
<dbReference type="KEGG" id="smo:SELMODRAFT_6134"/>
<dbReference type="Pfam" id="PF03018">
    <property type="entry name" value="Dirigent"/>
    <property type="match status" value="1"/>
</dbReference>
<dbReference type="KEGG" id="smo:SELMODRAFT_6132"/>
<evidence type="ECO:0000256" key="2">
    <source>
        <dbReference type="ARBA" id="ARBA00011738"/>
    </source>
</evidence>
<dbReference type="GO" id="GO:0009699">
    <property type="term" value="P:phenylpropanoid biosynthetic process"/>
    <property type="evidence" value="ECO:0007669"/>
    <property type="project" value="UniProtKB-ARBA"/>
</dbReference>
<evidence type="ECO:0000313" key="7">
    <source>
        <dbReference type="Proteomes" id="UP000001514"/>
    </source>
</evidence>
<comment type="function">
    <text evidence="4">Dirigent proteins impart stereoselectivity on the phenoxy radical-coupling reaction, yielding optically active lignans from two molecules of coniferyl alcohol in the biosynthesis of lignans, flavonolignans, and alkaloids and thus plays a central role in plant secondary metabolism.</text>
</comment>
<name>D8QZX6_SELML</name>
<feature type="non-terminal residue" evidence="6">
    <location>
        <position position="118"/>
    </location>
</feature>
<dbReference type="PANTHER" id="PTHR21495">
    <property type="entry name" value="NUCLEOPORIN-RELATED"/>
    <property type="match status" value="1"/>
</dbReference>
<dbReference type="AlphaFoldDB" id="D8QZX6"/>
<dbReference type="InterPro" id="IPR004265">
    <property type="entry name" value="Dirigent"/>
</dbReference>
<keyword evidence="4" id="KW-0052">Apoplast</keyword>
<accession>D8QZX6</accession>
<dbReference type="InterPro" id="IPR044859">
    <property type="entry name" value="Allene_oxi_cyc_Dirigent"/>
</dbReference>
<dbReference type="Proteomes" id="UP000001514">
    <property type="component" value="Unassembled WGS sequence"/>
</dbReference>
<proteinExistence type="inferred from homology"/>
<dbReference type="EMBL" id="GL377714">
    <property type="protein sequence ID" value="EFJ05798.1"/>
    <property type="molecule type" value="Genomic_DNA"/>
</dbReference>
<dbReference type="OrthoDB" id="1864232at2759"/>
<keyword evidence="7" id="KW-1185">Reference proteome</keyword>
<dbReference type="HOGENOM" id="CLU_087111_2_0_1"/>
<evidence type="ECO:0000256" key="4">
    <source>
        <dbReference type="RuleBase" id="RU363099"/>
    </source>
</evidence>
<comment type="similarity">
    <text evidence="1 4">Belongs to the plant dirigent protein family.</text>
</comment>
<sequence length="118" mass="12771">LQFYMHDQTSGSNPTTAFVTTPQINNDTYFGVVAVFDDLLTRSPSIQSARVGRMRGMFTFDSLSALSLLQSATVEIFGRAGSISLHGQNPFLDPQRELAVIGGSGEFRCARGYATVST</sequence>
<evidence type="ECO:0000256" key="1">
    <source>
        <dbReference type="ARBA" id="ARBA00010746"/>
    </source>
</evidence>
<evidence type="ECO:0000313" key="5">
    <source>
        <dbReference type="EMBL" id="EFJ05798.1"/>
    </source>
</evidence>
<comment type="subcellular location">
    <subcellularLocation>
        <location evidence="4">Secreted</location>
        <location evidence="4">Extracellular space</location>
        <location evidence="4">Apoplast</location>
    </subcellularLocation>
</comment>
<dbReference type="EMBL" id="GL377569">
    <property type="protein sequence ID" value="EFJ34483.1"/>
    <property type="molecule type" value="Genomic_DNA"/>
</dbReference>
<dbReference type="Gramene" id="EFJ34483">
    <property type="protein sequence ID" value="EFJ34483"/>
    <property type="gene ID" value="SELMODRAFT_6134"/>
</dbReference>
<reference evidence="6 7" key="1">
    <citation type="journal article" date="2011" name="Science">
        <title>The Selaginella genome identifies genetic changes associated with the evolution of vascular plants.</title>
        <authorList>
            <person name="Banks J.A."/>
            <person name="Nishiyama T."/>
            <person name="Hasebe M."/>
            <person name="Bowman J.L."/>
            <person name="Gribskov M."/>
            <person name="dePamphilis C."/>
            <person name="Albert V.A."/>
            <person name="Aono N."/>
            <person name="Aoyama T."/>
            <person name="Ambrose B.A."/>
            <person name="Ashton N.W."/>
            <person name="Axtell M.J."/>
            <person name="Barker E."/>
            <person name="Barker M.S."/>
            <person name="Bennetzen J.L."/>
            <person name="Bonawitz N.D."/>
            <person name="Chapple C."/>
            <person name="Cheng C."/>
            <person name="Correa L.G."/>
            <person name="Dacre M."/>
            <person name="DeBarry J."/>
            <person name="Dreyer I."/>
            <person name="Elias M."/>
            <person name="Engstrom E.M."/>
            <person name="Estelle M."/>
            <person name="Feng L."/>
            <person name="Finet C."/>
            <person name="Floyd S.K."/>
            <person name="Frommer W.B."/>
            <person name="Fujita T."/>
            <person name="Gramzow L."/>
            <person name="Gutensohn M."/>
            <person name="Harholt J."/>
            <person name="Hattori M."/>
            <person name="Heyl A."/>
            <person name="Hirai T."/>
            <person name="Hiwatashi Y."/>
            <person name="Ishikawa M."/>
            <person name="Iwata M."/>
            <person name="Karol K.G."/>
            <person name="Koehler B."/>
            <person name="Kolukisaoglu U."/>
            <person name="Kubo M."/>
            <person name="Kurata T."/>
            <person name="Lalonde S."/>
            <person name="Li K."/>
            <person name="Li Y."/>
            <person name="Litt A."/>
            <person name="Lyons E."/>
            <person name="Manning G."/>
            <person name="Maruyama T."/>
            <person name="Michael T.P."/>
            <person name="Mikami K."/>
            <person name="Miyazaki S."/>
            <person name="Morinaga S."/>
            <person name="Murata T."/>
            <person name="Mueller-Roeber B."/>
            <person name="Nelson D.R."/>
            <person name="Obara M."/>
            <person name="Oguri Y."/>
            <person name="Olmstead R.G."/>
            <person name="Onodera N."/>
            <person name="Petersen B.L."/>
            <person name="Pils B."/>
            <person name="Prigge M."/>
            <person name="Rensing S.A."/>
            <person name="Riano-Pachon D.M."/>
            <person name="Roberts A.W."/>
            <person name="Sato Y."/>
            <person name="Scheller H.V."/>
            <person name="Schulz B."/>
            <person name="Schulz C."/>
            <person name="Shakirov E.V."/>
            <person name="Shibagaki N."/>
            <person name="Shinohara N."/>
            <person name="Shippen D.E."/>
            <person name="Soerensen I."/>
            <person name="Sotooka R."/>
            <person name="Sugimoto N."/>
            <person name="Sugita M."/>
            <person name="Sumikawa N."/>
            <person name="Tanurdzic M."/>
            <person name="Theissen G."/>
            <person name="Ulvskov P."/>
            <person name="Wakazuki S."/>
            <person name="Weng J.K."/>
            <person name="Willats W.W."/>
            <person name="Wipf D."/>
            <person name="Wolf P.G."/>
            <person name="Yang L."/>
            <person name="Zimmer A.D."/>
            <person name="Zhu Q."/>
            <person name="Mitros T."/>
            <person name="Hellsten U."/>
            <person name="Loque D."/>
            <person name="Otillar R."/>
            <person name="Salamov A."/>
            <person name="Schmutz J."/>
            <person name="Shapiro H."/>
            <person name="Lindquist E."/>
            <person name="Lucas S."/>
            <person name="Rokhsar D."/>
            <person name="Grigoriev I.V."/>
        </authorList>
    </citation>
    <scope>NUCLEOTIDE SEQUENCE [LARGE SCALE GENOMIC DNA]</scope>
</reference>
<evidence type="ECO:0000313" key="6">
    <source>
        <dbReference type="EMBL" id="EFJ34483.1"/>
    </source>
</evidence>
<feature type="non-terminal residue" evidence="6">
    <location>
        <position position="1"/>
    </location>
</feature>
<dbReference type="FunCoup" id="D8QZX6">
    <property type="interactions" value="538"/>
</dbReference>
<organism evidence="7">
    <name type="scientific">Selaginella moellendorffii</name>
    <name type="common">Spikemoss</name>
    <dbReference type="NCBI Taxonomy" id="88036"/>
    <lineage>
        <taxon>Eukaryota</taxon>
        <taxon>Viridiplantae</taxon>
        <taxon>Streptophyta</taxon>
        <taxon>Embryophyta</taxon>
        <taxon>Tracheophyta</taxon>
        <taxon>Lycopodiopsida</taxon>
        <taxon>Selaginellales</taxon>
        <taxon>Selaginellaceae</taxon>
        <taxon>Selaginella</taxon>
    </lineage>
</organism>
<dbReference type="GO" id="GO:0048046">
    <property type="term" value="C:apoplast"/>
    <property type="evidence" value="ECO:0007669"/>
    <property type="project" value="UniProtKB-SubCell"/>
</dbReference>
<dbReference type="Gene3D" id="2.40.480.10">
    <property type="entry name" value="Allene oxide cyclase-like"/>
    <property type="match status" value="1"/>
</dbReference>
<evidence type="ECO:0000256" key="3">
    <source>
        <dbReference type="ARBA" id="ARBA00022525"/>
    </source>
</evidence>